<evidence type="ECO:0000313" key="3">
    <source>
        <dbReference type="Proteomes" id="UP001642540"/>
    </source>
</evidence>
<sequence length="140" mass="15501">MASTTHCIIFCLTSLLFLPTYADPISTFASNCGEILSGESGGISYKPFEQFREGERCVWIIRVHRAVSYNVVLFNSGMGSYGYNKVIVTALSRDKAEVHTELSLIDRNYFINGSVAVITFYTYSTSPAATGFSLYYDAVL</sequence>
<dbReference type="EMBL" id="CAXLJM020000024">
    <property type="protein sequence ID" value="CAL8091832.1"/>
    <property type="molecule type" value="Genomic_DNA"/>
</dbReference>
<protein>
    <recommendedName>
        <fullName evidence="4">CUB domain-containing protein</fullName>
    </recommendedName>
</protein>
<proteinExistence type="predicted"/>
<dbReference type="Gene3D" id="2.60.120.290">
    <property type="entry name" value="Spermadhesin, CUB domain"/>
    <property type="match status" value="1"/>
</dbReference>
<evidence type="ECO:0008006" key="4">
    <source>
        <dbReference type="Google" id="ProtNLM"/>
    </source>
</evidence>
<keyword evidence="1" id="KW-0732">Signal</keyword>
<feature type="signal peptide" evidence="1">
    <location>
        <begin position="1"/>
        <end position="22"/>
    </location>
</feature>
<comment type="caution">
    <text evidence="2">The sequence shown here is derived from an EMBL/GenBank/DDBJ whole genome shotgun (WGS) entry which is preliminary data.</text>
</comment>
<accession>A0ABP1QAV0</accession>
<evidence type="ECO:0000256" key="1">
    <source>
        <dbReference type="SAM" id="SignalP"/>
    </source>
</evidence>
<reference evidence="2 3" key="1">
    <citation type="submission" date="2024-08" db="EMBL/GenBank/DDBJ databases">
        <authorList>
            <person name="Cucini C."/>
            <person name="Frati F."/>
        </authorList>
    </citation>
    <scope>NUCLEOTIDE SEQUENCE [LARGE SCALE GENOMIC DNA]</scope>
</reference>
<feature type="chain" id="PRO_5046964448" description="CUB domain-containing protein" evidence="1">
    <location>
        <begin position="23"/>
        <end position="140"/>
    </location>
</feature>
<name>A0ABP1QAV0_9HEXA</name>
<organism evidence="2 3">
    <name type="scientific">Orchesella dallaii</name>
    <dbReference type="NCBI Taxonomy" id="48710"/>
    <lineage>
        <taxon>Eukaryota</taxon>
        <taxon>Metazoa</taxon>
        <taxon>Ecdysozoa</taxon>
        <taxon>Arthropoda</taxon>
        <taxon>Hexapoda</taxon>
        <taxon>Collembola</taxon>
        <taxon>Entomobryomorpha</taxon>
        <taxon>Entomobryoidea</taxon>
        <taxon>Orchesellidae</taxon>
        <taxon>Orchesellinae</taxon>
        <taxon>Orchesella</taxon>
    </lineage>
</organism>
<dbReference type="SUPFAM" id="SSF49854">
    <property type="entry name" value="Spermadhesin, CUB domain"/>
    <property type="match status" value="1"/>
</dbReference>
<evidence type="ECO:0000313" key="2">
    <source>
        <dbReference type="EMBL" id="CAL8091832.1"/>
    </source>
</evidence>
<dbReference type="InterPro" id="IPR035914">
    <property type="entry name" value="Sperma_CUB_dom_sf"/>
</dbReference>
<gene>
    <name evidence="2" type="ORF">ODALV1_LOCUS8041</name>
</gene>
<dbReference type="Proteomes" id="UP001642540">
    <property type="component" value="Unassembled WGS sequence"/>
</dbReference>
<keyword evidence="3" id="KW-1185">Reference proteome</keyword>